<dbReference type="Pfam" id="PF10040">
    <property type="entry name" value="CRISPR_Cas6"/>
    <property type="match status" value="1"/>
</dbReference>
<organism evidence="2 3">
    <name type="scientific">Candidatus Desulfatibia profunda</name>
    <dbReference type="NCBI Taxonomy" id="2841695"/>
    <lineage>
        <taxon>Bacteria</taxon>
        <taxon>Pseudomonadati</taxon>
        <taxon>Thermodesulfobacteriota</taxon>
        <taxon>Desulfobacteria</taxon>
        <taxon>Desulfobacterales</taxon>
        <taxon>Desulfobacterales incertae sedis</taxon>
        <taxon>Candidatus Desulfatibia</taxon>
    </lineage>
</organism>
<dbReference type="AlphaFoldDB" id="A0A8J6NJS9"/>
<dbReference type="Proteomes" id="UP000603434">
    <property type="component" value="Unassembled WGS sequence"/>
</dbReference>
<protein>
    <submittedName>
        <fullName evidence="2">CRISPR system precrRNA processing endoribonuclease RAMP protein Cas6</fullName>
    </submittedName>
</protein>
<dbReference type="InterPro" id="IPR019267">
    <property type="entry name" value="CRISPR-assoc_Cas6_C"/>
</dbReference>
<accession>A0A8J6NJS9</accession>
<feature type="domain" description="CRISPR-associated protein Cas6 C-terminal" evidence="1">
    <location>
        <begin position="148"/>
        <end position="267"/>
    </location>
</feature>
<dbReference type="EMBL" id="JACNJH010000108">
    <property type="protein sequence ID" value="MBC8360812.1"/>
    <property type="molecule type" value="Genomic_DNA"/>
</dbReference>
<gene>
    <name evidence="2" type="primary">cas6</name>
    <name evidence="2" type="ORF">H8E23_05395</name>
</gene>
<reference evidence="2 3" key="1">
    <citation type="submission" date="2020-08" db="EMBL/GenBank/DDBJ databases">
        <title>Bridging the membrane lipid divide: bacteria of the FCB group superphylum have the potential to synthesize archaeal ether lipids.</title>
        <authorList>
            <person name="Villanueva L."/>
            <person name="Von Meijenfeldt F.A.B."/>
            <person name="Westbye A.B."/>
            <person name="Yadav S."/>
            <person name="Hopmans E.C."/>
            <person name="Dutilh B.E."/>
            <person name="Sinninghe Damste J.S."/>
        </authorList>
    </citation>
    <scope>NUCLEOTIDE SEQUENCE [LARGE SCALE GENOMIC DNA]</scope>
    <source>
        <strain evidence="2">NIOZ-UU30</strain>
    </source>
</reference>
<proteinExistence type="predicted"/>
<comment type="caution">
    <text evidence="2">The sequence shown here is derived from an EMBL/GenBank/DDBJ whole genome shotgun (WGS) entry which is preliminary data.</text>
</comment>
<evidence type="ECO:0000313" key="3">
    <source>
        <dbReference type="Proteomes" id="UP000603434"/>
    </source>
</evidence>
<evidence type="ECO:0000313" key="2">
    <source>
        <dbReference type="EMBL" id="MBC8360812.1"/>
    </source>
</evidence>
<name>A0A8J6NJS9_9BACT</name>
<evidence type="ECO:0000259" key="1">
    <source>
        <dbReference type="Pfam" id="PF10040"/>
    </source>
</evidence>
<sequence>MKRQECHECLLKERCIYALVFETQSVFQPVEGSRDNSPPHPFVIEPPQTPETNFKKGSDFDFNLLLFGEVNNSLPYFVYAIDQMGKIGIGKKINMRRGQFVLKSVKYDDRIIYSDTDQKLNTTDVLGTLSFNEQAANIGGTFRVKVILDTPLRIKFENRLKADLPFHVLARAMLRRVSSLMHYYGNGEPDMDYRGLVERARDVSIVEADLDWFDWQRYSQRQDRAMLMGGLIGSITYEGKIGEYMPLIDFCSKVHMGKQTAFGLGKISAERLT</sequence>